<protein>
    <submittedName>
        <fullName evidence="2">Uncharacterized protein</fullName>
    </submittedName>
</protein>
<name>A0A834W967_9FABA</name>
<proteinExistence type="predicted"/>
<sequence>MASGVIANDTLHMNMTLMNLISKLQEAEVEKIKPKGDEMVEFEMLAKMKVEEELKEQQKKGKEVEERYKNSLEDGKKREEQPEITIRKLRMENRKLIEELTNSPQLIYDSPS</sequence>
<evidence type="ECO:0000313" key="2">
    <source>
        <dbReference type="EMBL" id="KAF7808609.1"/>
    </source>
</evidence>
<dbReference type="Proteomes" id="UP000634136">
    <property type="component" value="Unassembled WGS sequence"/>
</dbReference>
<accession>A0A834W967</accession>
<evidence type="ECO:0000256" key="1">
    <source>
        <dbReference type="SAM" id="MobiDB-lite"/>
    </source>
</evidence>
<dbReference type="AlphaFoldDB" id="A0A834W967"/>
<dbReference type="EMBL" id="JAAIUW010000011">
    <property type="protein sequence ID" value="KAF7808609.1"/>
    <property type="molecule type" value="Genomic_DNA"/>
</dbReference>
<keyword evidence="3" id="KW-1185">Reference proteome</keyword>
<gene>
    <name evidence="2" type="ORF">G2W53_035352</name>
</gene>
<feature type="region of interest" description="Disordered" evidence="1">
    <location>
        <begin position="54"/>
        <end position="82"/>
    </location>
</feature>
<comment type="caution">
    <text evidence="2">The sequence shown here is derived from an EMBL/GenBank/DDBJ whole genome shotgun (WGS) entry which is preliminary data.</text>
</comment>
<evidence type="ECO:0000313" key="3">
    <source>
        <dbReference type="Proteomes" id="UP000634136"/>
    </source>
</evidence>
<organism evidence="2 3">
    <name type="scientific">Senna tora</name>
    <dbReference type="NCBI Taxonomy" id="362788"/>
    <lineage>
        <taxon>Eukaryota</taxon>
        <taxon>Viridiplantae</taxon>
        <taxon>Streptophyta</taxon>
        <taxon>Embryophyta</taxon>
        <taxon>Tracheophyta</taxon>
        <taxon>Spermatophyta</taxon>
        <taxon>Magnoliopsida</taxon>
        <taxon>eudicotyledons</taxon>
        <taxon>Gunneridae</taxon>
        <taxon>Pentapetalae</taxon>
        <taxon>rosids</taxon>
        <taxon>fabids</taxon>
        <taxon>Fabales</taxon>
        <taxon>Fabaceae</taxon>
        <taxon>Caesalpinioideae</taxon>
        <taxon>Cassia clade</taxon>
        <taxon>Senna</taxon>
    </lineage>
</organism>
<reference evidence="2" key="1">
    <citation type="submission" date="2020-09" db="EMBL/GenBank/DDBJ databases">
        <title>Genome-Enabled Discovery of Anthraquinone Biosynthesis in Senna tora.</title>
        <authorList>
            <person name="Kang S.-H."/>
            <person name="Pandey R.P."/>
            <person name="Lee C.-M."/>
            <person name="Sim J.-S."/>
            <person name="Jeong J.-T."/>
            <person name="Choi B.-S."/>
            <person name="Jung M."/>
            <person name="Ginzburg D."/>
            <person name="Zhao K."/>
            <person name="Won S.Y."/>
            <person name="Oh T.-J."/>
            <person name="Yu Y."/>
            <person name="Kim N.-H."/>
            <person name="Lee O.R."/>
            <person name="Lee T.-H."/>
            <person name="Bashyal P."/>
            <person name="Kim T.-S."/>
            <person name="Lee W.-H."/>
            <person name="Kawkins C."/>
            <person name="Kim C.-K."/>
            <person name="Kim J.S."/>
            <person name="Ahn B.O."/>
            <person name="Rhee S.Y."/>
            <person name="Sohng J.K."/>
        </authorList>
    </citation>
    <scope>NUCLEOTIDE SEQUENCE</scope>
    <source>
        <tissue evidence="2">Leaf</tissue>
    </source>
</reference>